<proteinExistence type="predicted"/>
<dbReference type="OrthoDB" id="3629991at2"/>
<evidence type="ECO:0000313" key="2">
    <source>
        <dbReference type="Proteomes" id="UP000316639"/>
    </source>
</evidence>
<dbReference type="RefSeq" id="WP_146349624.1">
    <property type="nucleotide sequence ID" value="NZ_VOBR01000003.1"/>
</dbReference>
<organism evidence="1 2">
    <name type="scientific">Lentzea tibetensis</name>
    <dbReference type="NCBI Taxonomy" id="2591470"/>
    <lineage>
        <taxon>Bacteria</taxon>
        <taxon>Bacillati</taxon>
        <taxon>Actinomycetota</taxon>
        <taxon>Actinomycetes</taxon>
        <taxon>Pseudonocardiales</taxon>
        <taxon>Pseudonocardiaceae</taxon>
        <taxon>Lentzea</taxon>
    </lineage>
</organism>
<protein>
    <submittedName>
        <fullName evidence="1">Uncharacterized protein</fullName>
    </submittedName>
</protein>
<sequence>MSRRRTSPGQLDLFTADSVAPAPATPESRKEISAGFGGQVDTVAEVLGEIHDGRYGRLDATDRIVWLDGDGHCRHAPDGDAEAVESLLAQRYAILGPVTTQLQGVIRKDVYLIKLTPGGDGLRIRWSRLKVVKR</sequence>
<dbReference type="AlphaFoldDB" id="A0A563F000"/>
<dbReference type="Proteomes" id="UP000316639">
    <property type="component" value="Unassembled WGS sequence"/>
</dbReference>
<dbReference type="EMBL" id="VOBR01000003">
    <property type="protein sequence ID" value="TWP53213.1"/>
    <property type="molecule type" value="Genomic_DNA"/>
</dbReference>
<gene>
    <name evidence="1" type="ORF">FKR81_04375</name>
</gene>
<name>A0A563F000_9PSEU</name>
<comment type="caution">
    <text evidence="1">The sequence shown here is derived from an EMBL/GenBank/DDBJ whole genome shotgun (WGS) entry which is preliminary data.</text>
</comment>
<evidence type="ECO:0000313" key="1">
    <source>
        <dbReference type="EMBL" id="TWP53213.1"/>
    </source>
</evidence>
<reference evidence="1 2" key="1">
    <citation type="submission" date="2019-07" db="EMBL/GenBank/DDBJ databases">
        <title>Lentzea xizangensis sp. nov., isolated from Qinghai-Tibetan Plateau Soils.</title>
        <authorList>
            <person name="Huang J."/>
        </authorList>
    </citation>
    <scope>NUCLEOTIDE SEQUENCE [LARGE SCALE GENOMIC DNA]</scope>
    <source>
        <strain evidence="1 2">FXJ1.1311</strain>
    </source>
</reference>
<accession>A0A563F000</accession>
<keyword evidence="2" id="KW-1185">Reference proteome</keyword>